<dbReference type="Gene3D" id="3.40.50.300">
    <property type="entry name" value="P-loop containing nucleotide triphosphate hydrolases"/>
    <property type="match status" value="1"/>
</dbReference>
<keyword evidence="4" id="KW-1185">Reference proteome</keyword>
<evidence type="ECO:0000313" key="4">
    <source>
        <dbReference type="Proteomes" id="UP000239007"/>
    </source>
</evidence>
<protein>
    <recommendedName>
        <fullName evidence="2">Protein CR006 P-loop domain-containing protein</fullName>
    </recommendedName>
</protein>
<dbReference type="Pfam" id="PF13166">
    <property type="entry name" value="AAA_13"/>
    <property type="match status" value="1"/>
</dbReference>
<organism evidence="3 4">
    <name type="scientific">Psychrosphaera saromensis</name>
    <dbReference type="NCBI Taxonomy" id="716813"/>
    <lineage>
        <taxon>Bacteria</taxon>
        <taxon>Pseudomonadati</taxon>
        <taxon>Pseudomonadota</taxon>
        <taxon>Gammaproteobacteria</taxon>
        <taxon>Alteromonadales</taxon>
        <taxon>Pseudoalteromonadaceae</taxon>
        <taxon>Psychrosphaera</taxon>
    </lineage>
</organism>
<proteinExistence type="predicted"/>
<dbReference type="OrthoDB" id="9795565at2"/>
<dbReference type="SUPFAM" id="SSF52540">
    <property type="entry name" value="P-loop containing nucleoside triphosphate hydrolases"/>
    <property type="match status" value="1"/>
</dbReference>
<comment type="caution">
    <text evidence="3">The sequence shown here is derived from an EMBL/GenBank/DDBJ whole genome shotgun (WGS) entry which is preliminary data.</text>
</comment>
<name>A0A2S7UWZ1_9GAMM</name>
<keyword evidence="1" id="KW-0175">Coiled coil</keyword>
<dbReference type="InterPro" id="IPR026866">
    <property type="entry name" value="CR006_AAA"/>
</dbReference>
<feature type="domain" description="Protein CR006 P-loop" evidence="2">
    <location>
        <begin position="10"/>
        <end position="719"/>
    </location>
</feature>
<feature type="coiled-coil region" evidence="1">
    <location>
        <begin position="102"/>
        <end position="129"/>
    </location>
</feature>
<gene>
    <name evidence="3" type="ORF">BTO11_11905</name>
</gene>
<dbReference type="Proteomes" id="UP000239007">
    <property type="component" value="Unassembled WGS sequence"/>
</dbReference>
<dbReference type="InterPro" id="IPR027417">
    <property type="entry name" value="P-loop_NTPase"/>
</dbReference>
<evidence type="ECO:0000259" key="2">
    <source>
        <dbReference type="Pfam" id="PF13166"/>
    </source>
</evidence>
<evidence type="ECO:0000313" key="3">
    <source>
        <dbReference type="EMBL" id="PQJ54289.1"/>
    </source>
</evidence>
<dbReference type="RefSeq" id="WP_105052803.1">
    <property type="nucleotide sequence ID" value="NZ_BMYG01000006.1"/>
</dbReference>
<sequence>MIESYELKSVASYDAVGIKVTGLKPINFFYGANGCGKTTSSNYLAQPFNEKFTQCSVRWVADQALKTLVYNKEFREANFVGSNDIAGVFSLGQASAEEIALIQSKKEELDNFNQQQKQQKTTLDGKESELEKQTANFQNVCWAVYKQYQDDFNQVLKGSIGSKKAFMNKVITESNADRSLVELKEHASLLNKAETLLGERPSTFPRIPLVTSTNISGYEQNDIWEKVIVGKSNVDIAALITHLNSNDWVSMGQQFIEDETCPFCQKETIDNDFKAQLGAFFDETFVENSQRVSLFEQSYKKEVDRLLNHFEQIQQTEKSNPDSKLDIDGYDNFLSILQSKFKSNHLIMCSKVEKVSMQIDIDDTHIEIEELIALIATANITINSHNQLATNYDSEISTFTAEVWRFLVVQVKTEIAEYKKKSKGTSKAIAGISKLVKKRQLGIVALDAEIKELSKNMTSVQPAVDEINRMLKAYGFTNFSIVPSTVLPNHYSIERENGDLALATLSEGEVTFITFLYFIQLANGALTQESVTEDRVLVIDDPISSLDSNVLYIVSAIIKKLTREIKEGSSIKQLLLFTHNVYFHKEASYQGGRSNGCNKTHFWILRKANNITSIQPYNDKNPISSSYELLWREIKDRKPGSSITIQNTMRRILENYFKILGDFSDEDIVEKFESVEEQQICRSLLYWINDGSHCLPDDLFIQEVGDSTEQFVGVFKNVFNYSGHLAHYQMMMGEEVTIQTSNVITIENATEVA</sequence>
<reference evidence="3 4" key="1">
    <citation type="submission" date="2016-12" db="EMBL/GenBank/DDBJ databases">
        <title>Diversity of luminous bacteria.</title>
        <authorList>
            <person name="Yoshizawa S."/>
            <person name="Kogure K."/>
        </authorList>
    </citation>
    <scope>NUCLEOTIDE SEQUENCE [LARGE SCALE GENOMIC DNA]</scope>
    <source>
        <strain evidence="3 4">SA4-48</strain>
    </source>
</reference>
<dbReference type="AlphaFoldDB" id="A0A2S7UWZ1"/>
<accession>A0A2S7UWZ1</accession>
<dbReference type="EMBL" id="MSCH01000003">
    <property type="protein sequence ID" value="PQJ54289.1"/>
    <property type="molecule type" value="Genomic_DNA"/>
</dbReference>
<evidence type="ECO:0000256" key="1">
    <source>
        <dbReference type="SAM" id="Coils"/>
    </source>
</evidence>